<evidence type="ECO:0000313" key="2">
    <source>
        <dbReference type="Proteomes" id="UP000029223"/>
    </source>
</evidence>
<sequence>MEPRSIAAYKGEEFTARLIKTAYFLFRLLLISDLGLLRPW</sequence>
<comment type="caution">
    <text evidence="1">The sequence shown here is derived from an EMBL/GenBank/DDBJ whole genome shotgun (WGS) entry which is preliminary data.</text>
</comment>
<gene>
    <name evidence="1" type="ORF">JCM19239_688</name>
</gene>
<dbReference type="EMBL" id="BBMS01000062">
    <property type="protein sequence ID" value="GAL29334.1"/>
    <property type="molecule type" value="Genomic_DNA"/>
</dbReference>
<organism evidence="1 2">
    <name type="scientific">Vibrio variabilis</name>
    <dbReference type="NCBI Taxonomy" id="990271"/>
    <lineage>
        <taxon>Bacteria</taxon>
        <taxon>Pseudomonadati</taxon>
        <taxon>Pseudomonadota</taxon>
        <taxon>Gammaproteobacteria</taxon>
        <taxon>Vibrionales</taxon>
        <taxon>Vibrionaceae</taxon>
        <taxon>Vibrio</taxon>
    </lineage>
</organism>
<reference evidence="2" key="2">
    <citation type="submission" date="2014-09" db="EMBL/GenBank/DDBJ databases">
        <authorList>
            <consortium name="NBRP consortium"/>
            <person name="Sawabe T."/>
            <person name="Meirelles P."/>
            <person name="Nakanishi M."/>
            <person name="Sayaka M."/>
            <person name="Hattori M."/>
            <person name="Ohkuma M."/>
        </authorList>
    </citation>
    <scope>NUCLEOTIDE SEQUENCE [LARGE SCALE GENOMIC DNA]</scope>
    <source>
        <strain evidence="2">JCM 19239</strain>
    </source>
</reference>
<accession>A0ABQ0JKQ1</accession>
<proteinExistence type="predicted"/>
<evidence type="ECO:0000313" key="1">
    <source>
        <dbReference type="EMBL" id="GAL29334.1"/>
    </source>
</evidence>
<protein>
    <submittedName>
        <fullName evidence="1">Uncharacterized protein</fullName>
    </submittedName>
</protein>
<keyword evidence="2" id="KW-1185">Reference proteome</keyword>
<reference evidence="2" key="1">
    <citation type="submission" date="2014-09" db="EMBL/GenBank/DDBJ databases">
        <title>Vibrio variabilis JCM 19239. (C206) whole genome shotgun sequence.</title>
        <authorList>
            <person name="Sawabe T."/>
            <person name="Meirelles P."/>
            <person name="Nakanishi M."/>
            <person name="Sayaka M."/>
            <person name="Hattori M."/>
            <person name="Ohkuma M."/>
        </authorList>
    </citation>
    <scope>NUCLEOTIDE SEQUENCE [LARGE SCALE GENOMIC DNA]</scope>
    <source>
        <strain evidence="2">JCM 19239</strain>
    </source>
</reference>
<name>A0ABQ0JKQ1_9VIBR</name>
<dbReference type="Proteomes" id="UP000029223">
    <property type="component" value="Unassembled WGS sequence"/>
</dbReference>